<reference evidence="1" key="1">
    <citation type="submission" date="2020-10" db="EMBL/GenBank/DDBJ databases">
        <authorList>
            <person name="Hahn C.J."/>
            <person name="Laso-Perez R."/>
            <person name="Vulcano F."/>
            <person name="Vaziourakis K.-M."/>
            <person name="Stokke R."/>
            <person name="Steen I.H."/>
            <person name="Teske A."/>
            <person name="Boetius A."/>
            <person name="Liebeke M."/>
            <person name="Amann R."/>
            <person name="Knittel K."/>
        </authorList>
    </citation>
    <scope>NUCLEOTIDE SEQUENCE</scope>
    <source>
        <strain evidence="1">Gfbio:e3339647-f889-4370-9287-4fb5cb688e4c:AG392J18_GoMArc1</strain>
    </source>
</reference>
<name>A0A811TA31_9EURY</name>
<dbReference type="AlphaFoldDB" id="A0A811TA31"/>
<dbReference type="EMBL" id="CAJHIR010000042">
    <property type="protein sequence ID" value="CAD6494296.1"/>
    <property type="molecule type" value="Genomic_DNA"/>
</dbReference>
<gene>
    <name evidence="1" type="ORF">LAKADJCE_00695</name>
</gene>
<organism evidence="1 2">
    <name type="scientific">Candidatus Argoarchaeum ethanivorans</name>
    <dbReference type="NCBI Taxonomy" id="2608793"/>
    <lineage>
        <taxon>Archaea</taxon>
        <taxon>Methanobacteriati</taxon>
        <taxon>Methanobacteriota</taxon>
        <taxon>Stenosarchaea group</taxon>
        <taxon>Methanomicrobia</taxon>
        <taxon>Methanosarcinales</taxon>
        <taxon>Methanosarcinales incertae sedis</taxon>
        <taxon>GOM Arc I cluster</taxon>
        <taxon>Candidatus Argoarchaeum</taxon>
    </lineage>
</organism>
<dbReference type="Proteomes" id="UP000612009">
    <property type="component" value="Unassembled WGS sequence"/>
</dbReference>
<comment type="caution">
    <text evidence="1">The sequence shown here is derived from an EMBL/GenBank/DDBJ whole genome shotgun (WGS) entry which is preliminary data.</text>
</comment>
<sequence>MKTYQVVLTKSYLVSVSARTKKQAQRVCEFYTNDIHDISTIENRKKEEFQIENIKCTMNEIFDCREIETM</sequence>
<accession>A0A811TA31</accession>
<protein>
    <submittedName>
        <fullName evidence="1">Uncharacterized protein</fullName>
    </submittedName>
</protein>
<proteinExistence type="predicted"/>
<evidence type="ECO:0000313" key="1">
    <source>
        <dbReference type="EMBL" id="CAD6494296.1"/>
    </source>
</evidence>
<evidence type="ECO:0000313" key="2">
    <source>
        <dbReference type="Proteomes" id="UP000612009"/>
    </source>
</evidence>